<dbReference type="InterPro" id="IPR007527">
    <property type="entry name" value="Znf_SWIM"/>
</dbReference>
<dbReference type="GO" id="GO:0008270">
    <property type="term" value="F:zinc ion binding"/>
    <property type="evidence" value="ECO:0007669"/>
    <property type="project" value="UniProtKB-KW"/>
</dbReference>
<keyword evidence="2 4" id="KW-0863">Zinc-finger</keyword>
<evidence type="ECO:0000313" key="7">
    <source>
        <dbReference type="Proteomes" id="UP000239757"/>
    </source>
</evidence>
<evidence type="ECO:0000256" key="2">
    <source>
        <dbReference type="ARBA" id="ARBA00022771"/>
    </source>
</evidence>
<keyword evidence="1" id="KW-0479">Metal-binding</keyword>
<dbReference type="Proteomes" id="UP000239757">
    <property type="component" value="Unassembled WGS sequence"/>
</dbReference>
<dbReference type="PROSITE" id="PS50966">
    <property type="entry name" value="ZF_SWIM"/>
    <property type="match status" value="1"/>
</dbReference>
<feature type="domain" description="SWIM-type" evidence="5">
    <location>
        <begin position="252"/>
        <end position="284"/>
    </location>
</feature>
<dbReference type="OrthoDB" id="1747431at2759"/>
<dbReference type="InterPro" id="IPR006564">
    <property type="entry name" value="Znf_PMZ"/>
</dbReference>
<gene>
    <name evidence="6" type="ORF">GOBAR_AA25467</name>
</gene>
<keyword evidence="3" id="KW-0862">Zinc</keyword>
<reference evidence="6 7" key="1">
    <citation type="submission" date="2015-01" db="EMBL/GenBank/DDBJ databases">
        <title>Genome of allotetraploid Gossypium barbadense reveals genomic plasticity and fiber elongation in cotton evolution.</title>
        <authorList>
            <person name="Chen X."/>
            <person name="Liu X."/>
            <person name="Zhao B."/>
            <person name="Zheng H."/>
            <person name="Hu Y."/>
            <person name="Lu G."/>
            <person name="Yang C."/>
            <person name="Chen J."/>
            <person name="Shan C."/>
            <person name="Zhang L."/>
            <person name="Zhou Y."/>
            <person name="Wang L."/>
            <person name="Guo W."/>
            <person name="Bai Y."/>
            <person name="Ruan J."/>
            <person name="Shangguan X."/>
            <person name="Mao Y."/>
            <person name="Jiang J."/>
            <person name="Zhu Y."/>
            <person name="Lei J."/>
            <person name="Kang H."/>
            <person name="Chen S."/>
            <person name="He X."/>
            <person name="Wang R."/>
            <person name="Wang Y."/>
            <person name="Chen J."/>
            <person name="Wang L."/>
            <person name="Yu S."/>
            <person name="Wang B."/>
            <person name="Wei J."/>
            <person name="Song S."/>
            <person name="Lu X."/>
            <person name="Gao Z."/>
            <person name="Gu W."/>
            <person name="Deng X."/>
            <person name="Ma D."/>
            <person name="Wang S."/>
            <person name="Liang W."/>
            <person name="Fang L."/>
            <person name="Cai C."/>
            <person name="Zhu X."/>
            <person name="Zhou B."/>
            <person name="Zhang Y."/>
            <person name="Chen Z."/>
            <person name="Xu S."/>
            <person name="Zhu R."/>
            <person name="Wang S."/>
            <person name="Zhang T."/>
            <person name="Zhao G."/>
        </authorList>
    </citation>
    <scope>NUCLEOTIDE SEQUENCE [LARGE SCALE GENOMIC DNA]</scope>
    <source>
        <strain evidence="7">cv. Xinhai21</strain>
        <tissue evidence="6">Leaf</tissue>
    </source>
</reference>
<protein>
    <recommendedName>
        <fullName evidence="5">SWIM-type domain-containing protein</fullName>
    </recommendedName>
</protein>
<sequence>MELVDDEDVETMVALYCGTRSNQNAPIQLFAELAGIETIENPTSLGEEDGAQEPYMVVPISYVDSQSTIHGIDIDLNAAAETDVVVDSESDPDVDEVPDDIDDEAEFLEYPEILPAHRMTVYSDPEELFVGQRLDSKEECVFSIKRYSMNISVDYKVVTSKPILYIGECWRGSGVPWRSIYCIRHIAANFQRDYKNADWKRQVVRMENVRDAITANRRIARSMTVEVYSLRNETFRVTETIGHQPGIPSRSYGVDLRNRRCDCRRFQTLHYPCAHVVVVCAKVSLNVEQFIDKVYTFERTLRVWENEFPVLPNLSTWKVPPTTFELVPDKRLRRNPKGRPQLSRIHNEIDIKEKSEGSCVAYAD</sequence>
<evidence type="ECO:0000259" key="5">
    <source>
        <dbReference type="PROSITE" id="PS50966"/>
    </source>
</evidence>
<organism evidence="6 7">
    <name type="scientific">Gossypium barbadense</name>
    <name type="common">Sea Island cotton</name>
    <name type="synonym">Hibiscus barbadensis</name>
    <dbReference type="NCBI Taxonomy" id="3634"/>
    <lineage>
        <taxon>Eukaryota</taxon>
        <taxon>Viridiplantae</taxon>
        <taxon>Streptophyta</taxon>
        <taxon>Embryophyta</taxon>
        <taxon>Tracheophyta</taxon>
        <taxon>Spermatophyta</taxon>
        <taxon>Magnoliopsida</taxon>
        <taxon>eudicotyledons</taxon>
        <taxon>Gunneridae</taxon>
        <taxon>Pentapetalae</taxon>
        <taxon>rosids</taxon>
        <taxon>malvids</taxon>
        <taxon>Malvales</taxon>
        <taxon>Malvaceae</taxon>
        <taxon>Malvoideae</taxon>
        <taxon>Gossypium</taxon>
    </lineage>
</organism>
<dbReference type="EMBL" id="KZ666339">
    <property type="protein sequence ID" value="PPR95200.1"/>
    <property type="molecule type" value="Genomic_DNA"/>
</dbReference>
<evidence type="ECO:0000256" key="4">
    <source>
        <dbReference type="PROSITE-ProRule" id="PRU00325"/>
    </source>
</evidence>
<name>A0A2P5WVT1_GOSBA</name>
<evidence type="ECO:0000256" key="1">
    <source>
        <dbReference type="ARBA" id="ARBA00022723"/>
    </source>
</evidence>
<dbReference type="SMART" id="SM00575">
    <property type="entry name" value="ZnF_PMZ"/>
    <property type="match status" value="1"/>
</dbReference>
<evidence type="ECO:0000256" key="3">
    <source>
        <dbReference type="ARBA" id="ARBA00022833"/>
    </source>
</evidence>
<dbReference type="AlphaFoldDB" id="A0A2P5WVT1"/>
<evidence type="ECO:0000313" key="6">
    <source>
        <dbReference type="EMBL" id="PPR95200.1"/>
    </source>
</evidence>
<proteinExistence type="predicted"/>
<dbReference type="Pfam" id="PF04434">
    <property type="entry name" value="SWIM"/>
    <property type="match status" value="1"/>
</dbReference>
<accession>A0A2P5WVT1</accession>